<accession>A0AA44HZ73</accession>
<gene>
    <name evidence="1" type="ORF">HB991_07765</name>
</gene>
<evidence type="ECO:0000313" key="1">
    <source>
        <dbReference type="EMBL" id="NIL22408.1"/>
    </source>
</evidence>
<dbReference type="Proteomes" id="UP000712947">
    <property type="component" value="Unassembled WGS sequence"/>
</dbReference>
<organism evidence="1 2">
    <name type="scientific">Yersinia mollaretii</name>
    <dbReference type="NCBI Taxonomy" id="33060"/>
    <lineage>
        <taxon>Bacteria</taxon>
        <taxon>Pseudomonadati</taxon>
        <taxon>Pseudomonadota</taxon>
        <taxon>Gammaproteobacteria</taxon>
        <taxon>Enterobacterales</taxon>
        <taxon>Yersiniaceae</taxon>
        <taxon>Yersinia</taxon>
    </lineage>
</organism>
<comment type="caution">
    <text evidence="1">The sequence shown here is derived from an EMBL/GenBank/DDBJ whole genome shotgun (WGS) entry which is preliminary data.</text>
</comment>
<evidence type="ECO:0000313" key="2">
    <source>
        <dbReference type="Proteomes" id="UP000712947"/>
    </source>
</evidence>
<dbReference type="RefSeq" id="WP_050536293.1">
    <property type="nucleotide sequence ID" value="NZ_CABHYO010000021.1"/>
</dbReference>
<dbReference type="Gene3D" id="2.60.120.200">
    <property type="match status" value="1"/>
</dbReference>
<dbReference type="AlphaFoldDB" id="A0AA44HZ73"/>
<protein>
    <submittedName>
        <fullName evidence="1">Uncharacterized protein</fullName>
    </submittedName>
</protein>
<sequence>MSAAVTYPEPSDKLIPRQGQKLRSHIHRLDQNSVIALSGYSVSINTSTQNWHPQSSTTNSERIKESTKALKLQHLAIQPKSESDNNDKEITFYLPKEQGNYRAEISNFRPIKVTAASIYSFDFKATSLPDNLVLFQVRELGGSMKLLGGDRPSFSLHIKQDGMLVAATNTVNQNGNPIGPEGKTYTSKNIALKKIELGAYCQLTIEMVMHREHPSIKITINDETIYHRDSPFGASDSKTFYSKLGAYVPQQKNKTGTNDSKVSFDNIEESHHQYAPPAIAEENNVFPAGSDTHNALSDAMTTFSAKQNHSINVRRPNIGEELLVLGTEIMIPHQIF</sequence>
<name>A0AA44HZ73_YERMO</name>
<dbReference type="EMBL" id="JAASAI010000005">
    <property type="protein sequence ID" value="NIL22408.1"/>
    <property type="molecule type" value="Genomic_DNA"/>
</dbReference>
<proteinExistence type="predicted"/>
<reference evidence="1" key="1">
    <citation type="submission" date="2020-03" db="EMBL/GenBank/DDBJ databases">
        <authorList>
            <person name="Kislichkina A."/>
            <person name="Dentovskaya S."/>
            <person name="Shaikhutdinov R."/>
            <person name="Ivanov S."/>
            <person name="Sizova A."/>
            <person name="Solomentsev V."/>
            <person name="Bogun A."/>
        </authorList>
    </citation>
    <scope>NUCLEOTIDE SEQUENCE</scope>
    <source>
        <strain evidence="1">SCPM-O-B-7610</strain>
    </source>
</reference>